<keyword evidence="3" id="KW-1185">Reference proteome</keyword>
<sequence>MSINQSTEQIKTNLYAFCSAQKLKNAKVDDNSLEDAGPLPSTTKNRKRKDVSPNPSPKISSPNLSFDNSCTNSSHKSSYDNFVGSF</sequence>
<dbReference type="EMBL" id="REGN01004436">
    <property type="protein sequence ID" value="RNA17527.1"/>
    <property type="molecule type" value="Genomic_DNA"/>
</dbReference>
<dbReference type="AlphaFoldDB" id="A0A3M7R1Q8"/>
<evidence type="ECO:0000313" key="3">
    <source>
        <dbReference type="Proteomes" id="UP000276133"/>
    </source>
</evidence>
<name>A0A3M7R1Q8_BRAPC</name>
<feature type="region of interest" description="Disordered" evidence="1">
    <location>
        <begin position="28"/>
        <end position="86"/>
    </location>
</feature>
<proteinExistence type="predicted"/>
<feature type="compositionally biased region" description="Polar residues" evidence="1">
    <location>
        <begin position="66"/>
        <end position="80"/>
    </location>
</feature>
<gene>
    <name evidence="2" type="ORF">BpHYR1_006652</name>
</gene>
<reference evidence="2 3" key="1">
    <citation type="journal article" date="2018" name="Sci. Rep.">
        <title>Genomic signatures of local adaptation to the degree of environmental predictability in rotifers.</title>
        <authorList>
            <person name="Franch-Gras L."/>
            <person name="Hahn C."/>
            <person name="Garcia-Roger E.M."/>
            <person name="Carmona M.J."/>
            <person name="Serra M."/>
            <person name="Gomez A."/>
        </authorList>
    </citation>
    <scope>NUCLEOTIDE SEQUENCE [LARGE SCALE GENOMIC DNA]</scope>
    <source>
        <strain evidence="2">HYR1</strain>
    </source>
</reference>
<accession>A0A3M7R1Q8</accession>
<protein>
    <submittedName>
        <fullName evidence="2">Uncharacterized protein</fullName>
    </submittedName>
</protein>
<comment type="caution">
    <text evidence="2">The sequence shown here is derived from an EMBL/GenBank/DDBJ whole genome shotgun (WGS) entry which is preliminary data.</text>
</comment>
<organism evidence="2 3">
    <name type="scientific">Brachionus plicatilis</name>
    <name type="common">Marine rotifer</name>
    <name type="synonym">Brachionus muelleri</name>
    <dbReference type="NCBI Taxonomy" id="10195"/>
    <lineage>
        <taxon>Eukaryota</taxon>
        <taxon>Metazoa</taxon>
        <taxon>Spiralia</taxon>
        <taxon>Gnathifera</taxon>
        <taxon>Rotifera</taxon>
        <taxon>Eurotatoria</taxon>
        <taxon>Monogononta</taxon>
        <taxon>Pseudotrocha</taxon>
        <taxon>Ploima</taxon>
        <taxon>Brachionidae</taxon>
        <taxon>Brachionus</taxon>
    </lineage>
</organism>
<dbReference type="Proteomes" id="UP000276133">
    <property type="component" value="Unassembled WGS sequence"/>
</dbReference>
<evidence type="ECO:0000313" key="2">
    <source>
        <dbReference type="EMBL" id="RNA17527.1"/>
    </source>
</evidence>
<evidence type="ECO:0000256" key="1">
    <source>
        <dbReference type="SAM" id="MobiDB-lite"/>
    </source>
</evidence>